<feature type="coiled-coil region" evidence="12">
    <location>
        <begin position="822"/>
        <end position="870"/>
    </location>
</feature>
<dbReference type="EC" id="2.5.1.6" evidence="10"/>
<dbReference type="InterPro" id="IPR022631">
    <property type="entry name" value="ADOMET_SYNTHASE_CS"/>
</dbReference>
<name>A0A1Q9CVJ2_SYMMI</name>
<comment type="pathway">
    <text evidence="1 10">Amino-acid biosynthesis; S-adenosyl-L-methionine biosynthesis; S-adenosyl-L-methionine from L-methionine: step 1/1.</text>
</comment>
<protein>
    <recommendedName>
        <fullName evidence="10">S-adenosylmethionine synthase</fullName>
        <ecNumber evidence="10">2.5.1.6</ecNumber>
    </recommendedName>
</protein>
<evidence type="ECO:0000256" key="4">
    <source>
        <dbReference type="ARBA" id="ARBA00022679"/>
    </source>
</evidence>
<evidence type="ECO:0000256" key="3">
    <source>
        <dbReference type="ARBA" id="ARBA00022563"/>
    </source>
</evidence>
<feature type="transmembrane region" description="Helical" evidence="14">
    <location>
        <begin position="171"/>
        <end position="188"/>
    </location>
</feature>
<comment type="catalytic activity">
    <reaction evidence="10">
        <text>L-methionine + ATP + H2O = S-adenosyl-L-methionine + phosphate + diphosphate</text>
        <dbReference type="Rhea" id="RHEA:21080"/>
        <dbReference type="ChEBI" id="CHEBI:15377"/>
        <dbReference type="ChEBI" id="CHEBI:30616"/>
        <dbReference type="ChEBI" id="CHEBI:33019"/>
        <dbReference type="ChEBI" id="CHEBI:43474"/>
        <dbReference type="ChEBI" id="CHEBI:57844"/>
        <dbReference type="ChEBI" id="CHEBI:59789"/>
        <dbReference type="EC" id="2.5.1.6"/>
    </reaction>
</comment>
<feature type="compositionally biased region" description="Basic and acidic residues" evidence="13">
    <location>
        <begin position="557"/>
        <end position="569"/>
    </location>
</feature>
<feature type="transmembrane region" description="Helical" evidence="14">
    <location>
        <begin position="48"/>
        <end position="68"/>
    </location>
</feature>
<dbReference type="InterPro" id="IPR036259">
    <property type="entry name" value="MFS_trans_sf"/>
</dbReference>
<reference evidence="18 19" key="1">
    <citation type="submission" date="2016-02" db="EMBL/GenBank/DDBJ databases">
        <title>Genome analysis of coral dinoflagellate symbionts highlights evolutionary adaptations to a symbiotic lifestyle.</title>
        <authorList>
            <person name="Aranda M."/>
            <person name="Li Y."/>
            <person name="Liew Y.J."/>
            <person name="Baumgarten S."/>
            <person name="Simakov O."/>
            <person name="Wilson M."/>
            <person name="Piel J."/>
            <person name="Ashoor H."/>
            <person name="Bougouffa S."/>
            <person name="Bajic V.B."/>
            <person name="Ryu T."/>
            <person name="Ravasi T."/>
            <person name="Bayer T."/>
            <person name="Micklem G."/>
            <person name="Kim H."/>
            <person name="Bhak J."/>
            <person name="Lajeunesse T.C."/>
            <person name="Voolstra C.R."/>
        </authorList>
    </citation>
    <scope>NUCLEOTIDE SEQUENCE [LARGE SCALE GENOMIC DNA]</scope>
    <source>
        <strain evidence="18 19">CCMP2467</strain>
    </source>
</reference>
<organism evidence="18 19">
    <name type="scientific">Symbiodinium microadriaticum</name>
    <name type="common">Dinoflagellate</name>
    <name type="synonym">Zooxanthella microadriatica</name>
    <dbReference type="NCBI Taxonomy" id="2951"/>
    <lineage>
        <taxon>Eukaryota</taxon>
        <taxon>Sar</taxon>
        <taxon>Alveolata</taxon>
        <taxon>Dinophyceae</taxon>
        <taxon>Suessiales</taxon>
        <taxon>Symbiodiniaceae</taxon>
        <taxon>Symbiodinium</taxon>
    </lineage>
</organism>
<dbReference type="GO" id="GO:0006730">
    <property type="term" value="P:one-carbon metabolic process"/>
    <property type="evidence" value="ECO:0007669"/>
    <property type="project" value="UniProtKB-KW"/>
</dbReference>
<dbReference type="PANTHER" id="PTHR11964">
    <property type="entry name" value="S-ADENOSYLMETHIONINE SYNTHETASE"/>
    <property type="match status" value="1"/>
</dbReference>
<dbReference type="Gene3D" id="4.10.520.10">
    <property type="entry name" value="IHF-like DNA-binding proteins"/>
    <property type="match status" value="1"/>
</dbReference>
<dbReference type="Pfam" id="PF02772">
    <property type="entry name" value="S-AdoMet_synt_M"/>
    <property type="match status" value="1"/>
</dbReference>
<dbReference type="EMBL" id="LSRX01000892">
    <property type="protein sequence ID" value="OLP86927.1"/>
    <property type="molecule type" value="Genomic_DNA"/>
</dbReference>
<proteinExistence type="inferred from homology"/>
<keyword evidence="9 10" id="KW-0630">Potassium</keyword>
<evidence type="ECO:0000256" key="11">
    <source>
        <dbReference type="RuleBase" id="RU004462"/>
    </source>
</evidence>
<evidence type="ECO:0000313" key="18">
    <source>
        <dbReference type="EMBL" id="OLP86927.1"/>
    </source>
</evidence>
<comment type="cofactor">
    <cofactor evidence="10">
        <name>K(+)</name>
        <dbReference type="ChEBI" id="CHEBI:29103"/>
    </cofactor>
    <text evidence="10">Binds 1 potassium ion per subunit. The potassium ion interacts primarily with the substrate.</text>
</comment>
<dbReference type="GO" id="GO:0003677">
    <property type="term" value="F:DNA binding"/>
    <property type="evidence" value="ECO:0007669"/>
    <property type="project" value="InterPro"/>
</dbReference>
<evidence type="ECO:0000259" key="17">
    <source>
        <dbReference type="Pfam" id="PF02773"/>
    </source>
</evidence>
<keyword evidence="14" id="KW-1133">Transmembrane helix</keyword>
<dbReference type="Proteomes" id="UP000186817">
    <property type="component" value="Unassembled WGS sequence"/>
</dbReference>
<feature type="domain" description="S-adenosylmethionine synthetase N-terminal" evidence="15">
    <location>
        <begin position="1095"/>
        <end position="1190"/>
    </location>
</feature>
<keyword evidence="6 10" id="KW-0547">Nucleotide-binding</keyword>
<evidence type="ECO:0000256" key="12">
    <source>
        <dbReference type="SAM" id="Coils"/>
    </source>
</evidence>
<dbReference type="GO" id="GO:0004478">
    <property type="term" value="F:methionine adenosyltransferase activity"/>
    <property type="evidence" value="ECO:0007669"/>
    <property type="project" value="UniProtKB-EC"/>
</dbReference>
<evidence type="ECO:0000256" key="13">
    <source>
        <dbReference type="SAM" id="MobiDB-lite"/>
    </source>
</evidence>
<feature type="transmembrane region" description="Helical" evidence="14">
    <location>
        <begin position="297"/>
        <end position="320"/>
    </location>
</feature>
<feature type="transmembrane region" description="Helical" evidence="14">
    <location>
        <begin position="235"/>
        <end position="256"/>
    </location>
</feature>
<evidence type="ECO:0000256" key="10">
    <source>
        <dbReference type="RuleBase" id="RU000541"/>
    </source>
</evidence>
<dbReference type="GO" id="GO:0005524">
    <property type="term" value="F:ATP binding"/>
    <property type="evidence" value="ECO:0007669"/>
    <property type="project" value="UniProtKB-KW"/>
</dbReference>
<evidence type="ECO:0000313" key="19">
    <source>
        <dbReference type="Proteomes" id="UP000186817"/>
    </source>
</evidence>
<comment type="function">
    <text evidence="10">Catalyzes the formation of S-adenosylmethionine from methionine and ATP.</text>
</comment>
<evidence type="ECO:0000256" key="14">
    <source>
        <dbReference type="SAM" id="Phobius"/>
    </source>
</evidence>
<evidence type="ECO:0000256" key="2">
    <source>
        <dbReference type="ARBA" id="ARBA00009685"/>
    </source>
</evidence>
<feature type="domain" description="S-adenosylmethionine synthetase C-terminal" evidence="17">
    <location>
        <begin position="1358"/>
        <end position="1481"/>
    </location>
</feature>
<dbReference type="Gene3D" id="1.20.1250.20">
    <property type="entry name" value="MFS general substrate transporter like domains"/>
    <property type="match status" value="2"/>
</dbReference>
<dbReference type="SUPFAM" id="SSF103473">
    <property type="entry name" value="MFS general substrate transporter"/>
    <property type="match status" value="1"/>
</dbReference>
<dbReference type="UniPathway" id="UPA00315">
    <property type="reaction ID" value="UER00080"/>
</dbReference>
<dbReference type="InterPro" id="IPR010992">
    <property type="entry name" value="IHF-like_DNA-bd_dom_sf"/>
</dbReference>
<feature type="transmembrane region" description="Helical" evidence="14">
    <location>
        <begin position="80"/>
        <end position="103"/>
    </location>
</feature>
<gene>
    <name evidence="18" type="primary">SAMS2</name>
    <name evidence="18" type="ORF">AK812_SmicGene31916</name>
</gene>
<dbReference type="InterPro" id="IPR022636">
    <property type="entry name" value="S-AdoMet_synthetase_sfam"/>
</dbReference>
<dbReference type="SUPFAM" id="SSF55973">
    <property type="entry name" value="S-adenosylmethionine synthetase"/>
    <property type="match status" value="3"/>
</dbReference>
<keyword evidence="8 10" id="KW-0460">Magnesium</keyword>
<accession>A0A1Q9CVJ2</accession>
<comment type="cofactor">
    <cofactor evidence="10">
        <name>Mg(2+)</name>
        <dbReference type="ChEBI" id="CHEBI:18420"/>
    </cofactor>
    <text evidence="10">Binds 2 magnesium ions per subunit. The magnesium ions interact primarily with the substrate.</text>
</comment>
<dbReference type="InterPro" id="IPR022630">
    <property type="entry name" value="S-AdoMet_synt_C"/>
</dbReference>
<dbReference type="Pfam" id="PF00216">
    <property type="entry name" value="Bac_DNA_binding"/>
    <property type="match status" value="1"/>
</dbReference>
<feature type="coiled-coil region" evidence="12">
    <location>
        <begin position="597"/>
        <end position="638"/>
    </location>
</feature>
<feature type="transmembrane region" description="Helical" evidence="14">
    <location>
        <begin position="268"/>
        <end position="291"/>
    </location>
</feature>
<evidence type="ECO:0000256" key="8">
    <source>
        <dbReference type="ARBA" id="ARBA00022842"/>
    </source>
</evidence>
<feature type="domain" description="S-adenosylmethionine synthetase central" evidence="16">
    <location>
        <begin position="1205"/>
        <end position="1327"/>
    </location>
</feature>
<feature type="region of interest" description="Disordered" evidence="13">
    <location>
        <begin position="544"/>
        <end position="577"/>
    </location>
</feature>
<evidence type="ECO:0000256" key="1">
    <source>
        <dbReference type="ARBA" id="ARBA00005224"/>
    </source>
</evidence>
<keyword evidence="14" id="KW-0812">Transmembrane</keyword>
<dbReference type="CDD" id="cd13834">
    <property type="entry name" value="HU_like"/>
    <property type="match status" value="1"/>
</dbReference>
<feature type="transmembrane region" description="Helical" evidence="14">
    <location>
        <begin position="209"/>
        <end position="229"/>
    </location>
</feature>
<evidence type="ECO:0000259" key="16">
    <source>
        <dbReference type="Pfam" id="PF02772"/>
    </source>
</evidence>
<keyword evidence="5 10" id="KW-0479">Metal-binding</keyword>
<evidence type="ECO:0000256" key="9">
    <source>
        <dbReference type="ARBA" id="ARBA00022958"/>
    </source>
</evidence>
<dbReference type="GO" id="GO:0006556">
    <property type="term" value="P:S-adenosylmethionine biosynthetic process"/>
    <property type="evidence" value="ECO:0007669"/>
    <property type="project" value="UniProtKB-UniPathway"/>
</dbReference>
<feature type="transmembrane region" description="Helical" evidence="14">
    <location>
        <begin position="774"/>
        <end position="793"/>
    </location>
</feature>
<dbReference type="InterPro" id="IPR002133">
    <property type="entry name" value="S-AdoMet_synthetase"/>
</dbReference>
<comment type="similarity">
    <text evidence="2 11">Belongs to the AdoMet synthase family.</text>
</comment>
<keyword evidence="12" id="KW-0175">Coiled coil</keyword>
<sequence>MAAAISAPWNYTLIRFFIGCAGATFVTNQFWCSLMFAPNVVGTANATAAGWGNLGGGVTQIFMMSVLFNPMVASGMEPNVAWRVSMVVPAVMFVVCAICMKLMCWDMPTARNYDATVTGKTQKPSMWDYVEVLRDVRVVVMIFQYSACFGTELAMNNQLATHFRTYFQMDAGDASALAGAFGLMNLFARSLGGISSDICYKYFGFRGRIWAQFLALFFEAIFLFSFGKVDNSQPWYVALAVLVCFSLFVQMAEGTSYGIVPFMNRKQLAVVSALVGAGGNLGAVIAGFCFYKPIQDALLPFQVHAGYVMFWALLSPCYYWSEMGGMFHGPAQSFEKGKTQSSESESYTESEAKTVVKATPAESEARAAATSQVDVLRQQLSASRTESQRKAKEIQEAMKATAKAMTKAQLADQLATKSELKKKDVMSVLQGLSEIGASEVSKTGKFVLPGLCMIKTREKPATKATTRMMFGKEVQIKARKARTIVKAKAAAEEATLRYTALLQWLCTRCAEALGEGEHEPSPRAGADAPSEATARARLEDVLSRLRGRQPRSAPVEAEAKETPQAEPETKPAPAFPTMRTEARSRVRHAETAQRTLRQELQVEAEARAVESEQYEEELQQLQLRLAALQRAKEASERYVLEEASPALLVARSLMANLEPSELGQARQAQWRSASITQVDWGHGTHPGYWSKGSLRSLRTFLRKKEHWLASTGVAVPVLASPGIGPAFAFPYRTLCMVARIVAVPRVRHLVRSLLQRRPFISGPVARLKCILQDFLCFFAALAGFVLVGIMTFVKPGTSMRPGKPWFSPRKLEDTWIRSQEAARRAEAQASDAASAVARAEAEAAAATQDAVRALAAQQAAEAELADLRERARCDEPARVVILRYGVDLTQLFGGEWPAGVLADAEGDVAARGSLDVSACEKGVLRIQEVTVVAHCGTTDDVSKLDPNQLKQLMEAEKEVDARIGEVNKIVEDHGEAVEHLKNLFAGNAMESGLGVGSTTTTEEQFWDVGICKSPRISLGSLEEGYCFEQELDPTVTDSEDMWRLMATKPINQQADWQVGCPCLLDPGAIRTTRTFLFSSESVRLGVVEIRSRLQSRNEGHPDKICDQVLDACLKVDPKSKVACETATKDNMVMVAGEITTGAALDYDKVVRGVVEQIGFDSFVDDLSSVDSKGLSYKTCEVLVRINKQSPDIAGGVHVGKDDMDVGAGDQGIMFGYASDETSDCMPLTHSMATRLGKTLTEVRKSGECWWLRPDGKTQVTIEYLQHPDGSVEPKKIHTVVISTQHAEPSKAKRTQECAGYKGAEMTAPTMDEMNKEIEEKVIKRTLQSIKLLGYATLAATLALKNGQQAISLYGKFIIGGPQGDAGLTGRKIIIDTYGGWGAHGGGAFSGKDPTKAKSVVNSGLSARCLVQLSYAIGVAKPLSLFVETYGSEKGALSVDDITNLLKIEFDCRPGAIAQSLALREPKYQDTAAYCHFGREPVTKNGIKFFEWENPKDLKKYASMNSDQVTAALKSSSYLTKWVD</sequence>
<keyword evidence="4 10" id="KW-0808">Transferase</keyword>
<evidence type="ECO:0000256" key="6">
    <source>
        <dbReference type="ARBA" id="ARBA00022741"/>
    </source>
</evidence>
<keyword evidence="7 10" id="KW-0067">ATP-binding</keyword>
<dbReference type="Gene3D" id="3.30.300.10">
    <property type="match status" value="3"/>
</dbReference>
<keyword evidence="19" id="KW-1185">Reference proteome</keyword>
<evidence type="ECO:0000256" key="7">
    <source>
        <dbReference type="ARBA" id="ARBA00022840"/>
    </source>
</evidence>
<comment type="caution">
    <text evidence="18">The sequence shown here is derived from an EMBL/GenBank/DDBJ whole genome shotgun (WGS) entry which is preliminary data.</text>
</comment>
<dbReference type="GO" id="GO:0030527">
    <property type="term" value="F:structural constituent of chromatin"/>
    <property type="evidence" value="ECO:0007669"/>
    <property type="project" value="InterPro"/>
</dbReference>
<keyword evidence="14" id="KW-0472">Membrane</keyword>
<dbReference type="InterPro" id="IPR022628">
    <property type="entry name" value="S-AdoMet_synt_N"/>
</dbReference>
<evidence type="ECO:0000259" key="15">
    <source>
        <dbReference type="Pfam" id="PF00438"/>
    </source>
</evidence>
<dbReference type="GO" id="GO:0046872">
    <property type="term" value="F:metal ion binding"/>
    <property type="evidence" value="ECO:0007669"/>
    <property type="project" value="UniProtKB-KW"/>
</dbReference>
<dbReference type="PROSITE" id="PS00376">
    <property type="entry name" value="ADOMET_SYNTHASE_1"/>
    <property type="match status" value="1"/>
</dbReference>
<dbReference type="SUPFAM" id="SSF47729">
    <property type="entry name" value="IHF-like DNA-binding proteins"/>
    <property type="match status" value="1"/>
</dbReference>
<dbReference type="InterPro" id="IPR022629">
    <property type="entry name" value="S-AdoMet_synt_central"/>
</dbReference>
<dbReference type="InterPro" id="IPR000119">
    <property type="entry name" value="Hist_DNA-bd"/>
</dbReference>
<dbReference type="CDD" id="cd18079">
    <property type="entry name" value="S-AdoMet_synt"/>
    <property type="match status" value="1"/>
</dbReference>
<feature type="transmembrane region" description="Helical" evidence="14">
    <location>
        <begin position="12"/>
        <end position="36"/>
    </location>
</feature>
<dbReference type="Pfam" id="PF00438">
    <property type="entry name" value="S-AdoMet_synt_N"/>
    <property type="match status" value="1"/>
</dbReference>
<keyword evidence="3 10" id="KW-0554">One-carbon metabolism</keyword>
<dbReference type="Pfam" id="PF02773">
    <property type="entry name" value="S-AdoMet_synt_C"/>
    <property type="match status" value="1"/>
</dbReference>
<dbReference type="NCBIfam" id="TIGR01034">
    <property type="entry name" value="metK"/>
    <property type="match status" value="1"/>
</dbReference>
<dbReference type="OrthoDB" id="10399448at2759"/>
<evidence type="ECO:0000256" key="5">
    <source>
        <dbReference type="ARBA" id="ARBA00022723"/>
    </source>
</evidence>
<dbReference type="PROSITE" id="PS00377">
    <property type="entry name" value="ADOMET_SYNTHASE_2"/>
    <property type="match status" value="1"/>
</dbReference>